<evidence type="ECO:0000313" key="2">
    <source>
        <dbReference type="EMBL" id="CAD8844959.1"/>
    </source>
</evidence>
<reference evidence="2" key="1">
    <citation type="submission" date="2021-01" db="EMBL/GenBank/DDBJ databases">
        <authorList>
            <person name="Corre E."/>
            <person name="Pelletier E."/>
            <person name="Niang G."/>
            <person name="Scheremetjew M."/>
            <person name="Finn R."/>
            <person name="Kale V."/>
            <person name="Holt S."/>
            <person name="Cochrane G."/>
            <person name="Meng A."/>
            <person name="Brown T."/>
            <person name="Cohen L."/>
        </authorList>
    </citation>
    <scope>NUCLEOTIDE SEQUENCE</scope>
</reference>
<feature type="domain" description="RAP" evidence="1">
    <location>
        <begin position="73"/>
        <end position="115"/>
    </location>
</feature>
<proteinExistence type="predicted"/>
<evidence type="ECO:0000259" key="1">
    <source>
        <dbReference type="Pfam" id="PF08373"/>
    </source>
</evidence>
<sequence>MDDPRSAIKLAAEEPTLTPFETELSQALTTAETPHSKDVPVMGMFVPIVSQARTALVFAEDLESCAVYVNDPGRRTALQSWKYRALDALGWHVHPVPESSWRQLVGLEQRAAHVRTLLQTPKQFSE</sequence>
<dbReference type="InterPro" id="IPR013584">
    <property type="entry name" value="RAP"/>
</dbReference>
<name>A0A7S1A7A5_NOCSC</name>
<dbReference type="AlphaFoldDB" id="A0A7S1A7A5"/>
<accession>A0A7S1A7A5</accession>
<dbReference type="EMBL" id="HBFQ01027320">
    <property type="protein sequence ID" value="CAD8844959.1"/>
    <property type="molecule type" value="Transcribed_RNA"/>
</dbReference>
<gene>
    <name evidence="2" type="ORF">NSCI0253_LOCUS19309</name>
</gene>
<dbReference type="Pfam" id="PF08373">
    <property type="entry name" value="RAP"/>
    <property type="match status" value="1"/>
</dbReference>
<organism evidence="2">
    <name type="scientific">Noctiluca scintillans</name>
    <name type="common">Sea sparkle</name>
    <name type="synonym">Red tide dinoflagellate</name>
    <dbReference type="NCBI Taxonomy" id="2966"/>
    <lineage>
        <taxon>Eukaryota</taxon>
        <taxon>Sar</taxon>
        <taxon>Alveolata</taxon>
        <taxon>Dinophyceae</taxon>
        <taxon>Noctilucales</taxon>
        <taxon>Noctilucaceae</taxon>
        <taxon>Noctiluca</taxon>
    </lineage>
</organism>
<protein>
    <recommendedName>
        <fullName evidence="1">RAP domain-containing protein</fullName>
    </recommendedName>
</protein>